<feature type="binding site" evidence="7 9">
    <location>
        <position position="156"/>
    </location>
    <ligand>
        <name>substrate</name>
    </ligand>
</feature>
<dbReference type="GO" id="GO:0008784">
    <property type="term" value="F:alanine racemase activity"/>
    <property type="evidence" value="ECO:0007669"/>
    <property type="project" value="UniProtKB-UniRule"/>
</dbReference>
<comment type="function">
    <text evidence="7">Catalyzes the interconversion of L-alanine and D-alanine. May also act on other amino acids.</text>
</comment>
<dbReference type="PANTHER" id="PTHR30511:SF0">
    <property type="entry name" value="ALANINE RACEMASE, CATABOLIC-RELATED"/>
    <property type="match status" value="1"/>
</dbReference>
<proteinExistence type="inferred from homology"/>
<evidence type="ECO:0000256" key="7">
    <source>
        <dbReference type="HAMAP-Rule" id="MF_01201"/>
    </source>
</evidence>
<dbReference type="PROSITE" id="PS00395">
    <property type="entry name" value="ALANINE_RACEMASE"/>
    <property type="match status" value="1"/>
</dbReference>
<dbReference type="InterPro" id="IPR000821">
    <property type="entry name" value="Ala_racemase"/>
</dbReference>
<dbReference type="InterPro" id="IPR020622">
    <property type="entry name" value="Ala_racemase_pyridoxalP-BS"/>
</dbReference>
<keyword evidence="5 7" id="KW-0663">Pyridoxal phosphate</keyword>
<dbReference type="SUPFAM" id="SSF51419">
    <property type="entry name" value="PLP-binding barrel"/>
    <property type="match status" value="1"/>
</dbReference>
<accession>A0A2T5BTD8</accession>
<keyword evidence="12" id="KW-1185">Reference proteome</keyword>
<evidence type="ECO:0000256" key="3">
    <source>
        <dbReference type="ARBA" id="ARBA00007880"/>
    </source>
</evidence>
<dbReference type="EC" id="5.1.1.1" evidence="4 7"/>
<dbReference type="Gene3D" id="3.20.20.10">
    <property type="entry name" value="Alanine racemase"/>
    <property type="match status" value="1"/>
</dbReference>
<organism evidence="11 12">
    <name type="scientific">Rhodovulum imhoffii</name>
    <dbReference type="NCBI Taxonomy" id="365340"/>
    <lineage>
        <taxon>Bacteria</taxon>
        <taxon>Pseudomonadati</taxon>
        <taxon>Pseudomonadota</taxon>
        <taxon>Alphaproteobacteria</taxon>
        <taxon>Rhodobacterales</taxon>
        <taxon>Paracoccaceae</taxon>
        <taxon>Rhodovulum</taxon>
    </lineage>
</organism>
<dbReference type="UniPathway" id="UPA00042">
    <property type="reaction ID" value="UER00497"/>
</dbReference>
<comment type="catalytic activity">
    <reaction evidence="1 7">
        <text>L-alanine = D-alanine</text>
        <dbReference type="Rhea" id="RHEA:20249"/>
        <dbReference type="ChEBI" id="CHEBI:57416"/>
        <dbReference type="ChEBI" id="CHEBI:57972"/>
        <dbReference type="EC" id="5.1.1.1"/>
    </reaction>
</comment>
<evidence type="ECO:0000256" key="1">
    <source>
        <dbReference type="ARBA" id="ARBA00000316"/>
    </source>
</evidence>
<evidence type="ECO:0000256" key="4">
    <source>
        <dbReference type="ARBA" id="ARBA00013089"/>
    </source>
</evidence>
<keyword evidence="6 7" id="KW-0413">Isomerase</keyword>
<evidence type="ECO:0000313" key="12">
    <source>
        <dbReference type="Proteomes" id="UP000243859"/>
    </source>
</evidence>
<evidence type="ECO:0000256" key="8">
    <source>
        <dbReference type="PIRSR" id="PIRSR600821-50"/>
    </source>
</evidence>
<gene>
    <name evidence="11" type="ORF">C8N32_10566</name>
</gene>
<comment type="caution">
    <text evidence="11">The sequence shown here is derived from an EMBL/GenBank/DDBJ whole genome shotgun (WGS) entry which is preliminary data.</text>
</comment>
<dbReference type="Pfam" id="PF00842">
    <property type="entry name" value="Ala_racemase_C"/>
    <property type="match status" value="1"/>
</dbReference>
<comment type="cofactor">
    <cofactor evidence="2 7 8">
        <name>pyridoxal 5'-phosphate</name>
        <dbReference type="ChEBI" id="CHEBI:597326"/>
    </cofactor>
</comment>
<evidence type="ECO:0000313" key="11">
    <source>
        <dbReference type="EMBL" id="PTN02696.1"/>
    </source>
</evidence>
<dbReference type="CDD" id="cd00430">
    <property type="entry name" value="PLPDE_III_AR"/>
    <property type="match status" value="1"/>
</dbReference>
<dbReference type="PRINTS" id="PR00992">
    <property type="entry name" value="ALARACEMASE"/>
</dbReference>
<comment type="similarity">
    <text evidence="3 7">Belongs to the alanine racemase family.</text>
</comment>
<feature type="active site" description="Proton acceptor; specific for L-alanine" evidence="7">
    <location>
        <position position="270"/>
    </location>
</feature>
<comment type="pathway">
    <text evidence="7">Amino-acid biosynthesis; D-alanine biosynthesis; D-alanine from L-alanine: step 1/1.</text>
</comment>
<protein>
    <recommendedName>
        <fullName evidence="4 7">Alanine racemase</fullName>
        <ecNumber evidence="4 7">5.1.1.1</ecNumber>
    </recommendedName>
</protein>
<dbReference type="EMBL" id="QAAA01000005">
    <property type="protein sequence ID" value="PTN02696.1"/>
    <property type="molecule type" value="Genomic_DNA"/>
</dbReference>
<dbReference type="GO" id="GO:0030632">
    <property type="term" value="P:D-alanine biosynthetic process"/>
    <property type="evidence" value="ECO:0007669"/>
    <property type="project" value="UniProtKB-UniRule"/>
</dbReference>
<feature type="active site" description="Proton acceptor; specific for D-alanine" evidence="7">
    <location>
        <position position="61"/>
    </location>
</feature>
<dbReference type="NCBIfam" id="TIGR00492">
    <property type="entry name" value="alr"/>
    <property type="match status" value="1"/>
</dbReference>
<dbReference type="AlphaFoldDB" id="A0A2T5BTD8"/>
<dbReference type="HAMAP" id="MF_01201">
    <property type="entry name" value="Ala_racemase"/>
    <property type="match status" value="1"/>
</dbReference>
<evidence type="ECO:0000256" key="5">
    <source>
        <dbReference type="ARBA" id="ARBA00022898"/>
    </source>
</evidence>
<dbReference type="Proteomes" id="UP000243859">
    <property type="component" value="Unassembled WGS sequence"/>
</dbReference>
<evidence type="ECO:0000256" key="2">
    <source>
        <dbReference type="ARBA" id="ARBA00001933"/>
    </source>
</evidence>
<dbReference type="GO" id="GO:0005829">
    <property type="term" value="C:cytosol"/>
    <property type="evidence" value="ECO:0007669"/>
    <property type="project" value="TreeGrafter"/>
</dbReference>
<feature type="domain" description="Alanine racemase C-terminal" evidence="10">
    <location>
        <begin position="249"/>
        <end position="371"/>
    </location>
</feature>
<feature type="binding site" evidence="7 9">
    <location>
        <position position="318"/>
    </location>
    <ligand>
        <name>substrate</name>
    </ligand>
</feature>
<dbReference type="InterPro" id="IPR029066">
    <property type="entry name" value="PLP-binding_barrel"/>
</dbReference>
<evidence type="ECO:0000256" key="9">
    <source>
        <dbReference type="PIRSR" id="PIRSR600821-52"/>
    </source>
</evidence>
<dbReference type="InterPro" id="IPR009006">
    <property type="entry name" value="Ala_racemase/Decarboxylase_C"/>
</dbReference>
<dbReference type="PANTHER" id="PTHR30511">
    <property type="entry name" value="ALANINE RACEMASE"/>
    <property type="match status" value="1"/>
</dbReference>
<evidence type="ECO:0000256" key="6">
    <source>
        <dbReference type="ARBA" id="ARBA00023235"/>
    </source>
</evidence>
<evidence type="ECO:0000259" key="10">
    <source>
        <dbReference type="SMART" id="SM01005"/>
    </source>
</evidence>
<feature type="modified residue" description="N6-(pyridoxal phosphate)lysine" evidence="7 8">
    <location>
        <position position="61"/>
    </location>
</feature>
<sequence>MRTARAFGSRARFLLDLGRAQAETTAMATGFLTIDLDALARNWTVLDKASGGGVESGAVVKANGYGLGASAVARRLARAGARRFFVAAAEEGAAVRRALGPGPEIGVFGGHMAGDADKLRAHGLVPMLNSIEQLTRHFEALPGHPFGVQIDSGMNRLGLEPAEWAAVREIAISAAPRLVMSHLACADDPDHPINASQLRCFREMTDGCGIPRSLSATGGILLGADYHFEVTRPGIGVYGGRPFEGAEPVVTLDLPVIQVREVMPGEAVGYGVTWKAEHPTRVATVAAGYADGIFRYFAHQGRMMHHGTPCPILGRVSMDLITVDVTHLPEDPVSLQLLGESQTVDDVADAARTIGYEILTSLGARYGRRYLGGGA</sequence>
<dbReference type="Gene3D" id="2.40.37.10">
    <property type="entry name" value="Lyase, Ornithine Decarboxylase, Chain A, domain 1"/>
    <property type="match status" value="1"/>
</dbReference>
<dbReference type="Pfam" id="PF01168">
    <property type="entry name" value="Ala_racemase_N"/>
    <property type="match status" value="1"/>
</dbReference>
<dbReference type="SMART" id="SM01005">
    <property type="entry name" value="Ala_racemase_C"/>
    <property type="match status" value="1"/>
</dbReference>
<reference evidence="11 12" key="1">
    <citation type="submission" date="2018-04" db="EMBL/GenBank/DDBJ databases">
        <title>Genomic Encyclopedia of Archaeal and Bacterial Type Strains, Phase II (KMG-II): from individual species to whole genera.</title>
        <authorList>
            <person name="Goeker M."/>
        </authorList>
    </citation>
    <scope>NUCLEOTIDE SEQUENCE [LARGE SCALE GENOMIC DNA]</scope>
    <source>
        <strain evidence="11 12">DSM 18064</strain>
    </source>
</reference>
<dbReference type="GO" id="GO:0030170">
    <property type="term" value="F:pyridoxal phosphate binding"/>
    <property type="evidence" value="ECO:0007669"/>
    <property type="project" value="UniProtKB-UniRule"/>
</dbReference>
<dbReference type="InterPro" id="IPR001608">
    <property type="entry name" value="Ala_racemase_N"/>
</dbReference>
<dbReference type="SUPFAM" id="SSF50621">
    <property type="entry name" value="Alanine racemase C-terminal domain-like"/>
    <property type="match status" value="1"/>
</dbReference>
<dbReference type="InterPro" id="IPR011079">
    <property type="entry name" value="Ala_racemase_C"/>
</dbReference>
<name>A0A2T5BTD8_9RHOB</name>